<evidence type="ECO:0000313" key="2">
    <source>
        <dbReference type="Proteomes" id="UP000789860"/>
    </source>
</evidence>
<keyword evidence="2" id="KW-1185">Reference proteome</keyword>
<name>A0ACA9MS57_9GLOM</name>
<feature type="non-terminal residue" evidence="1">
    <location>
        <position position="162"/>
    </location>
</feature>
<evidence type="ECO:0000313" key="1">
    <source>
        <dbReference type="EMBL" id="CAG8610577.1"/>
    </source>
</evidence>
<accession>A0ACA9MS57</accession>
<dbReference type="Proteomes" id="UP000789860">
    <property type="component" value="Unassembled WGS sequence"/>
</dbReference>
<protein>
    <submittedName>
        <fullName evidence="1">5163_t:CDS:1</fullName>
    </submittedName>
</protein>
<dbReference type="EMBL" id="CAJVPM010015856">
    <property type="protein sequence ID" value="CAG8610577.1"/>
    <property type="molecule type" value="Genomic_DNA"/>
</dbReference>
<proteinExistence type="predicted"/>
<gene>
    <name evidence="1" type="ORF">SCALOS_LOCUS7275</name>
</gene>
<sequence length="162" mass="18863">MEPIYIKYDSNNINTDNYEPTINYESNDDYEFNDDESIYKESDIEIPVADLTEPNSYSPFDNYEVIATQSSKLVNNNMNSNYDNDSLINLITENLRVEEIRYSALPIEYLPTSEQGRPSGGSNIKVWCTFLDYDVHKYYSTCQGIKQYVFASDEIQNTLYKE</sequence>
<comment type="caution">
    <text evidence="1">The sequence shown here is derived from an EMBL/GenBank/DDBJ whole genome shotgun (WGS) entry which is preliminary data.</text>
</comment>
<reference evidence="1" key="1">
    <citation type="submission" date="2021-06" db="EMBL/GenBank/DDBJ databases">
        <authorList>
            <person name="Kallberg Y."/>
            <person name="Tangrot J."/>
            <person name="Rosling A."/>
        </authorList>
    </citation>
    <scope>NUCLEOTIDE SEQUENCE</scope>
    <source>
        <strain evidence="1">AU212A</strain>
    </source>
</reference>
<organism evidence="1 2">
    <name type="scientific">Scutellospora calospora</name>
    <dbReference type="NCBI Taxonomy" id="85575"/>
    <lineage>
        <taxon>Eukaryota</taxon>
        <taxon>Fungi</taxon>
        <taxon>Fungi incertae sedis</taxon>
        <taxon>Mucoromycota</taxon>
        <taxon>Glomeromycotina</taxon>
        <taxon>Glomeromycetes</taxon>
        <taxon>Diversisporales</taxon>
        <taxon>Gigasporaceae</taxon>
        <taxon>Scutellospora</taxon>
    </lineage>
</organism>